<dbReference type="AlphaFoldDB" id="A0A9W6I483"/>
<evidence type="ECO:0000313" key="3">
    <source>
        <dbReference type="Proteomes" id="UP001143474"/>
    </source>
</evidence>
<organism evidence="2 3">
    <name type="scientific">Streptosporangium carneum</name>
    <dbReference type="NCBI Taxonomy" id="47481"/>
    <lineage>
        <taxon>Bacteria</taxon>
        <taxon>Bacillati</taxon>
        <taxon>Actinomycetota</taxon>
        <taxon>Actinomycetes</taxon>
        <taxon>Streptosporangiales</taxon>
        <taxon>Streptosporangiaceae</taxon>
        <taxon>Streptosporangium</taxon>
    </lineage>
</organism>
<evidence type="ECO:0000313" key="2">
    <source>
        <dbReference type="EMBL" id="GLK11388.1"/>
    </source>
</evidence>
<gene>
    <name evidence="2" type="ORF">GCM10017600_47950</name>
</gene>
<dbReference type="Pfam" id="PF05988">
    <property type="entry name" value="DUF899"/>
    <property type="match status" value="1"/>
</dbReference>
<reference evidence="2" key="1">
    <citation type="journal article" date="2014" name="Int. J. Syst. Evol. Microbiol.">
        <title>Complete genome sequence of Corynebacterium casei LMG S-19264T (=DSM 44701T), isolated from a smear-ripened cheese.</title>
        <authorList>
            <consortium name="US DOE Joint Genome Institute (JGI-PGF)"/>
            <person name="Walter F."/>
            <person name="Albersmeier A."/>
            <person name="Kalinowski J."/>
            <person name="Ruckert C."/>
        </authorList>
    </citation>
    <scope>NUCLEOTIDE SEQUENCE</scope>
    <source>
        <strain evidence="2">VKM Ac-2007</strain>
    </source>
</reference>
<dbReference type="EMBL" id="BSEV01000011">
    <property type="protein sequence ID" value="GLK11388.1"/>
    <property type="molecule type" value="Genomic_DNA"/>
</dbReference>
<feature type="region of interest" description="Disordered" evidence="1">
    <location>
        <begin position="196"/>
        <end position="221"/>
    </location>
</feature>
<evidence type="ECO:0008006" key="4">
    <source>
        <dbReference type="Google" id="ProtNLM"/>
    </source>
</evidence>
<feature type="compositionally biased region" description="Basic and acidic residues" evidence="1">
    <location>
        <begin position="210"/>
        <end position="221"/>
    </location>
</feature>
<reference evidence="2" key="2">
    <citation type="submission" date="2023-01" db="EMBL/GenBank/DDBJ databases">
        <authorList>
            <person name="Sun Q."/>
            <person name="Evtushenko L."/>
        </authorList>
    </citation>
    <scope>NUCLEOTIDE SEQUENCE</scope>
    <source>
        <strain evidence="2">VKM Ac-2007</strain>
    </source>
</reference>
<protein>
    <recommendedName>
        <fullName evidence="4">DUF899 domain-containing protein</fullName>
    </recommendedName>
</protein>
<evidence type="ECO:0000256" key="1">
    <source>
        <dbReference type="SAM" id="MobiDB-lite"/>
    </source>
</evidence>
<keyword evidence="3" id="KW-1185">Reference proteome</keyword>
<name>A0A9W6I483_9ACTN</name>
<dbReference type="InterPro" id="IPR010296">
    <property type="entry name" value="DUF899_thioredox"/>
</dbReference>
<dbReference type="RefSeq" id="WP_271219773.1">
    <property type="nucleotide sequence ID" value="NZ_BAAAVD010000049.1"/>
</dbReference>
<comment type="caution">
    <text evidence="2">The sequence shown here is derived from an EMBL/GenBank/DDBJ whole genome shotgun (WGS) entry which is preliminary data.</text>
</comment>
<proteinExistence type="predicted"/>
<sequence length="221" mass="25391">MRYPEVVTRSEWEAARTSLLAKEREATHARDALNAERRRMPMVEVPTDYKFASPAGELSFPDLFEGRPQLVVYHNMLMPGSNEPCQGCSLFGDGIGGSLAHVNARRTTFAMVSRARVSEIEGVKARLGWNFPWYSCYDTTFHDDFVTSQNARFGLSVFLHRDDRIFQTYFTTQRGVEYVGNTFSLLDVTPFGRQETWEDSPEGWPQEPTHSWERLNDEYDA</sequence>
<dbReference type="Proteomes" id="UP001143474">
    <property type="component" value="Unassembled WGS sequence"/>
</dbReference>
<accession>A0A9W6I483</accession>